<protein>
    <recommendedName>
        <fullName evidence="1">DUF6879 domain-containing protein</fullName>
    </recommendedName>
</protein>
<proteinExistence type="predicted"/>
<evidence type="ECO:0000313" key="2">
    <source>
        <dbReference type="EMBL" id="EFK96288.1"/>
    </source>
</evidence>
<organism evidence="2">
    <name type="scientific">sediment metagenome</name>
    <dbReference type="NCBI Taxonomy" id="749907"/>
    <lineage>
        <taxon>unclassified sequences</taxon>
        <taxon>metagenomes</taxon>
        <taxon>ecological metagenomes</taxon>
    </lineage>
</organism>
<dbReference type="InterPro" id="IPR049244">
    <property type="entry name" value="DUF6879"/>
</dbReference>
<name>D9PJH7_9ZZZZ</name>
<evidence type="ECO:0000259" key="1">
    <source>
        <dbReference type="Pfam" id="PF21806"/>
    </source>
</evidence>
<sequence length="105" mass="12345">MIKSKNKAGIETSRVRLIIFLLNDYTKWEITSLKIASKFSGENLRFIEQEVYEKIIPKTGDFYLIDDEIVIEMKYGEKGKFLKDKISNVEDLKIDYVDIKYLLLS</sequence>
<dbReference type="Pfam" id="PF21806">
    <property type="entry name" value="DUF6879"/>
    <property type="match status" value="1"/>
</dbReference>
<reference evidence="2" key="1">
    <citation type="submission" date="2010-07" db="EMBL/GenBank/DDBJ databases">
        <authorList>
            <consortium name="CONSOLIDER consortium CSD2007-00005"/>
            <person name="Guazzaroni M.-E."/>
            <person name="Richter M."/>
            <person name="Garcia-Salamanca A."/>
            <person name="Yarza P."/>
            <person name="Ferrer M."/>
        </authorList>
    </citation>
    <scope>NUCLEOTIDE SEQUENCE</scope>
</reference>
<dbReference type="EMBL" id="ADZX01000520">
    <property type="protein sequence ID" value="EFK96288.1"/>
    <property type="molecule type" value="Genomic_DNA"/>
</dbReference>
<feature type="domain" description="DUF6879" evidence="1">
    <location>
        <begin position="2"/>
        <end position="90"/>
    </location>
</feature>
<dbReference type="AlphaFoldDB" id="D9PJH7"/>
<gene>
    <name evidence="2" type="ORF">LDC_1686</name>
</gene>
<reference evidence="2" key="2">
    <citation type="journal article" date="2011" name="Microb. Ecol.">
        <title>Taxonomic and Functional Metagenomic Profiling of the Microbial Community in the Anoxic Sediment of a Sub-saline Shallow Lake (Laguna de Carrizo, Central Spain).</title>
        <authorList>
            <person name="Ferrer M."/>
            <person name="Guazzaroni M.E."/>
            <person name="Richter M."/>
            <person name="Garcia-Salamanca A."/>
            <person name="Yarza P."/>
            <person name="Suarez-Suarez A."/>
            <person name="Solano J."/>
            <person name="Alcaide M."/>
            <person name="van Dillewijn P."/>
            <person name="Molina-Henares M.A."/>
            <person name="Lopez-Cortes N."/>
            <person name="Al-Ramahi Y."/>
            <person name="Guerrero C."/>
            <person name="Acosta A."/>
            <person name="de Eugenio L.I."/>
            <person name="Martinez V."/>
            <person name="Marques S."/>
            <person name="Rojo F."/>
            <person name="Santero E."/>
            <person name="Genilloud O."/>
            <person name="Perez-Perez J."/>
            <person name="Rossello-Mora R."/>
            <person name="Ramos J.L."/>
        </authorList>
    </citation>
    <scope>NUCLEOTIDE SEQUENCE</scope>
</reference>
<comment type="caution">
    <text evidence="2">The sequence shown here is derived from an EMBL/GenBank/DDBJ whole genome shotgun (WGS) entry which is preliminary data.</text>
</comment>
<accession>D9PJH7</accession>
<feature type="non-terminal residue" evidence="2">
    <location>
        <position position="105"/>
    </location>
</feature>